<name>A0A498LJS8_LABRO</name>
<dbReference type="Pfam" id="PF22938">
    <property type="entry name" value="Integrase_p58_C"/>
    <property type="match status" value="1"/>
</dbReference>
<evidence type="ECO:0000313" key="5">
    <source>
        <dbReference type="Proteomes" id="UP000290572"/>
    </source>
</evidence>
<proteinExistence type="predicted"/>
<evidence type="ECO:0000256" key="2">
    <source>
        <dbReference type="SAM" id="MobiDB-lite"/>
    </source>
</evidence>
<dbReference type="InterPro" id="IPR036875">
    <property type="entry name" value="Znf_CCHC_sf"/>
</dbReference>
<dbReference type="Proteomes" id="UP000290572">
    <property type="component" value="Unassembled WGS sequence"/>
</dbReference>
<feature type="region of interest" description="Disordered" evidence="2">
    <location>
        <begin position="1"/>
        <end position="73"/>
    </location>
</feature>
<dbReference type="STRING" id="84645.A0A498LJS8"/>
<gene>
    <name evidence="4" type="ORF">ROHU_011748</name>
</gene>
<dbReference type="GO" id="GO:0003676">
    <property type="term" value="F:nucleic acid binding"/>
    <property type="evidence" value="ECO:0007669"/>
    <property type="project" value="InterPro"/>
</dbReference>
<keyword evidence="1" id="KW-0863">Zinc-finger</keyword>
<keyword evidence="5" id="KW-1185">Reference proteome</keyword>
<evidence type="ECO:0000256" key="1">
    <source>
        <dbReference type="PROSITE-ProRule" id="PRU00047"/>
    </source>
</evidence>
<keyword evidence="1" id="KW-0862">Zinc</keyword>
<evidence type="ECO:0000259" key="3">
    <source>
        <dbReference type="PROSITE" id="PS50158"/>
    </source>
</evidence>
<reference evidence="4 5" key="1">
    <citation type="submission" date="2018-03" db="EMBL/GenBank/DDBJ databases">
        <title>Draft genome sequence of Rohu Carp (Labeo rohita).</title>
        <authorList>
            <person name="Das P."/>
            <person name="Kushwaha B."/>
            <person name="Joshi C.G."/>
            <person name="Kumar D."/>
            <person name="Nagpure N.S."/>
            <person name="Sahoo L."/>
            <person name="Das S.P."/>
            <person name="Bit A."/>
            <person name="Patnaik S."/>
            <person name="Meher P.K."/>
            <person name="Jayasankar P."/>
            <person name="Koringa P.G."/>
            <person name="Patel N.V."/>
            <person name="Hinsu A.T."/>
            <person name="Kumar R."/>
            <person name="Pandey M."/>
            <person name="Agarwal S."/>
            <person name="Srivastava S."/>
            <person name="Singh M."/>
            <person name="Iquebal M.A."/>
            <person name="Jaiswal S."/>
            <person name="Angadi U.B."/>
            <person name="Kumar N."/>
            <person name="Raza M."/>
            <person name="Shah T.M."/>
            <person name="Rai A."/>
            <person name="Jena J.K."/>
        </authorList>
    </citation>
    <scope>NUCLEOTIDE SEQUENCE [LARGE SCALE GENOMIC DNA]</scope>
    <source>
        <strain evidence="4">DASCIFA01</strain>
        <tissue evidence="4">Testis</tissue>
    </source>
</reference>
<accession>A0A498LJS8</accession>
<keyword evidence="1" id="KW-0479">Metal-binding</keyword>
<dbReference type="SMART" id="SM00343">
    <property type="entry name" value="ZnF_C2HC"/>
    <property type="match status" value="1"/>
</dbReference>
<feature type="domain" description="CCHC-type" evidence="3">
    <location>
        <begin position="157"/>
        <end position="171"/>
    </location>
</feature>
<dbReference type="GO" id="GO:0008270">
    <property type="term" value="F:zinc ion binding"/>
    <property type="evidence" value="ECO:0007669"/>
    <property type="project" value="UniProtKB-KW"/>
</dbReference>
<dbReference type="SUPFAM" id="SSF57756">
    <property type="entry name" value="Retrovirus zinc finger-like domains"/>
    <property type="match status" value="1"/>
</dbReference>
<dbReference type="EMBL" id="QBIY01013331">
    <property type="protein sequence ID" value="RXN08062.1"/>
    <property type="molecule type" value="Genomic_DNA"/>
</dbReference>
<organism evidence="4 5">
    <name type="scientific">Labeo rohita</name>
    <name type="common">Indian major carp</name>
    <name type="synonym">Cyprinus rohita</name>
    <dbReference type="NCBI Taxonomy" id="84645"/>
    <lineage>
        <taxon>Eukaryota</taxon>
        <taxon>Metazoa</taxon>
        <taxon>Chordata</taxon>
        <taxon>Craniata</taxon>
        <taxon>Vertebrata</taxon>
        <taxon>Euteleostomi</taxon>
        <taxon>Actinopterygii</taxon>
        <taxon>Neopterygii</taxon>
        <taxon>Teleostei</taxon>
        <taxon>Ostariophysi</taxon>
        <taxon>Cypriniformes</taxon>
        <taxon>Cyprinidae</taxon>
        <taxon>Labeoninae</taxon>
        <taxon>Labeonini</taxon>
        <taxon>Labeo</taxon>
    </lineage>
</organism>
<evidence type="ECO:0000313" key="4">
    <source>
        <dbReference type="EMBL" id="RXN08062.1"/>
    </source>
</evidence>
<feature type="compositionally biased region" description="Pro residues" evidence="2">
    <location>
        <begin position="45"/>
        <end position="57"/>
    </location>
</feature>
<protein>
    <submittedName>
        <fullName evidence="4">Zinc finger protein 444-like</fullName>
    </submittedName>
</protein>
<comment type="caution">
    <text evidence="4">The sequence shown here is derived from an EMBL/GenBank/DDBJ whole genome shotgun (WGS) entry which is preliminary data.</text>
</comment>
<dbReference type="PROSITE" id="PS50158">
    <property type="entry name" value="ZF_CCHC"/>
    <property type="match status" value="1"/>
</dbReference>
<dbReference type="InterPro" id="IPR001878">
    <property type="entry name" value="Znf_CCHC"/>
</dbReference>
<sequence length="362" mass="39118">MWLATGALASTSHSTALRGGAGGGPTVACAEPPGLHRSETCHPPTGRPKPRGTPPAVPVAGAGQEQPVLPLGTTVPGYLPQVAAGRGRRRRADARLSGARPSGAVPLPRKTVEWVQCHRPTSLDLAIQMAEDQMVACPGPLDPLPAPRVVGKSGPACWRCGDPGHFIDRCPVMEVRALIRVLDAPQAASDQAGLYQITREKAGGWGGRAASSKLLAKWQGLFEVRRRIGDLNYEVIRSDRNRARQVYHLNLLKKWREEESVMLVMVVSGEDDLGPELPTRPQSLALALGGDHFSPSQLTDIAKLQNAFADMFSPLPGRTDLIQHHIGMELGVVVRSRPYRLPEYKKKVVQTELEAMLEMGVI</sequence>
<dbReference type="AlphaFoldDB" id="A0A498LJS8"/>
<dbReference type="InterPro" id="IPR054465">
    <property type="entry name" value="Integrase_p58-like_C"/>
</dbReference>